<reference evidence="1" key="2">
    <citation type="submission" date="2020-09" db="EMBL/GenBank/DDBJ databases">
        <authorList>
            <person name="Sun Q."/>
            <person name="Ohkuma M."/>
        </authorList>
    </citation>
    <scope>NUCLEOTIDE SEQUENCE</scope>
    <source>
        <strain evidence="1">JCM 4234</strain>
    </source>
</reference>
<evidence type="ECO:0000313" key="2">
    <source>
        <dbReference type="Proteomes" id="UP000653493"/>
    </source>
</evidence>
<comment type="caution">
    <text evidence="1">The sequence shown here is derived from an EMBL/GenBank/DDBJ whole genome shotgun (WGS) entry which is preliminary data.</text>
</comment>
<reference evidence="1" key="1">
    <citation type="journal article" date="2014" name="Int. J. Syst. Evol. Microbiol.">
        <title>Complete genome sequence of Corynebacterium casei LMG S-19264T (=DSM 44701T), isolated from a smear-ripened cheese.</title>
        <authorList>
            <consortium name="US DOE Joint Genome Institute (JGI-PGF)"/>
            <person name="Walter F."/>
            <person name="Albersmeier A."/>
            <person name="Kalinowski J."/>
            <person name="Ruckert C."/>
        </authorList>
    </citation>
    <scope>NUCLEOTIDE SEQUENCE</scope>
    <source>
        <strain evidence="1">JCM 4234</strain>
    </source>
</reference>
<evidence type="ECO:0000313" key="1">
    <source>
        <dbReference type="EMBL" id="GGS45850.1"/>
    </source>
</evidence>
<organism evidence="1 2">
    <name type="scientific">Streptomyces griseoviridis</name>
    <dbReference type="NCBI Taxonomy" id="45398"/>
    <lineage>
        <taxon>Bacteria</taxon>
        <taxon>Bacillati</taxon>
        <taxon>Actinomycetota</taxon>
        <taxon>Actinomycetes</taxon>
        <taxon>Kitasatosporales</taxon>
        <taxon>Streptomycetaceae</taxon>
        <taxon>Streptomyces</taxon>
    </lineage>
</organism>
<accession>A0A918LG82</accession>
<dbReference type="Proteomes" id="UP000653493">
    <property type="component" value="Unassembled WGS sequence"/>
</dbReference>
<protein>
    <submittedName>
        <fullName evidence="1">Uncharacterized protein</fullName>
    </submittedName>
</protein>
<keyword evidence="2" id="KW-1185">Reference proteome</keyword>
<dbReference type="EMBL" id="BMSL01000011">
    <property type="protein sequence ID" value="GGS45850.1"/>
    <property type="molecule type" value="Genomic_DNA"/>
</dbReference>
<name>A0A918LG82_STRGD</name>
<gene>
    <name evidence="1" type="ORF">GCM10010238_39460</name>
</gene>
<proteinExistence type="predicted"/>
<sequence>MDKARLVETACEGTAGHGGERPLAPEEVGRVFDAVFGTVERPGAIARALRAGETVSMGSFGSFRSEDGTPAFRPGTALTEYLRDRVR</sequence>
<dbReference type="AlphaFoldDB" id="A0A918LG82"/>